<evidence type="ECO:0000313" key="4">
    <source>
        <dbReference type="EMBL" id="EOA53677.1"/>
    </source>
</evidence>
<dbReference type="SUPFAM" id="SSF49363">
    <property type="entry name" value="Purple acid phosphatase, N-terminal domain"/>
    <property type="match status" value="1"/>
</dbReference>
<dbReference type="Pfam" id="PF16656">
    <property type="entry name" value="Pur_ac_phosph_N"/>
    <property type="match status" value="1"/>
</dbReference>
<dbReference type="GO" id="GO:0046872">
    <property type="term" value="F:metal ion binding"/>
    <property type="evidence" value="ECO:0007669"/>
    <property type="project" value="InterPro"/>
</dbReference>
<dbReference type="InterPro" id="IPR029052">
    <property type="entry name" value="Metallo-depent_PP-like"/>
</dbReference>
<evidence type="ECO:0008006" key="6">
    <source>
        <dbReference type="Google" id="ProtNLM"/>
    </source>
</evidence>
<dbReference type="InterPro" id="IPR015914">
    <property type="entry name" value="PAPs_N"/>
</dbReference>
<dbReference type="SUPFAM" id="SSF56300">
    <property type="entry name" value="Metallo-dependent phosphatases"/>
    <property type="match status" value="1"/>
</dbReference>
<dbReference type="AlphaFoldDB" id="U6RC60"/>
<dbReference type="InterPro" id="IPR004843">
    <property type="entry name" value="Calcineurin-like_PHP"/>
</dbReference>
<dbReference type="PANTHER" id="PTHR22953:SF153">
    <property type="entry name" value="PURPLE ACID PHOSPHATASE"/>
    <property type="match status" value="1"/>
</dbReference>
<dbReference type="Gene3D" id="3.60.21.10">
    <property type="match status" value="1"/>
</dbReference>
<keyword evidence="5" id="KW-1185">Reference proteome</keyword>
<evidence type="ECO:0000259" key="2">
    <source>
        <dbReference type="Pfam" id="PF00149"/>
    </source>
</evidence>
<evidence type="ECO:0000259" key="3">
    <source>
        <dbReference type="Pfam" id="PF16656"/>
    </source>
</evidence>
<evidence type="ECO:0000256" key="1">
    <source>
        <dbReference type="ARBA" id="ARBA00022729"/>
    </source>
</evidence>
<comment type="caution">
    <text evidence="4">The sequence shown here is derived from an EMBL/GenBank/DDBJ whole genome shotgun (WGS) entry which is preliminary data.</text>
</comment>
<protein>
    <recommendedName>
        <fullName evidence="6">Calcineurin-like phosphoesterase domain-containing protein</fullName>
    </recommendedName>
</protein>
<dbReference type="Pfam" id="PF00149">
    <property type="entry name" value="Metallophos"/>
    <property type="match status" value="1"/>
</dbReference>
<dbReference type="eggNOG" id="COG1409">
    <property type="taxonomic scope" value="Bacteria"/>
</dbReference>
<feature type="domain" description="Calcineurin-like phosphoesterase" evidence="2">
    <location>
        <begin position="148"/>
        <end position="343"/>
    </location>
</feature>
<dbReference type="HOGENOM" id="CLU_051012_0_0_10"/>
<dbReference type="Proteomes" id="UP000017831">
    <property type="component" value="Unassembled WGS sequence"/>
</dbReference>
<dbReference type="Gene3D" id="2.60.40.380">
    <property type="entry name" value="Purple acid phosphatase-like, N-terminal"/>
    <property type="match status" value="1"/>
</dbReference>
<dbReference type="GO" id="GO:0003993">
    <property type="term" value="F:acid phosphatase activity"/>
    <property type="evidence" value="ECO:0007669"/>
    <property type="project" value="InterPro"/>
</dbReference>
<dbReference type="InterPro" id="IPR039331">
    <property type="entry name" value="PAPs-like"/>
</dbReference>
<accession>U6RC60</accession>
<proteinExistence type="predicted"/>
<name>U6RC60_9BACT</name>
<dbReference type="PATRIC" id="fig|1121098.3.peg.2833"/>
<dbReference type="OrthoDB" id="596345at2"/>
<gene>
    <name evidence="4" type="ORF">HMPREF1534_02798</name>
</gene>
<dbReference type="RefSeq" id="WP_005942442.1">
    <property type="nucleotide sequence ID" value="NZ_KB890373.1"/>
</dbReference>
<reference evidence="4 5" key="1">
    <citation type="submission" date="2013-04" db="EMBL/GenBank/DDBJ databases">
        <title>The Genome Sequence of Bacteroides massiliensis DSM 17679.</title>
        <authorList>
            <consortium name="The Broad Institute Genomics Platform"/>
            <person name="Earl A."/>
            <person name="Ward D."/>
            <person name="Feldgarden M."/>
            <person name="Gevers D."/>
            <person name="Martens E."/>
            <person name="Fenner L."/>
            <person name="Roux V."/>
            <person name="Mallet M.N."/>
            <person name="Raoult D."/>
            <person name="Walker B."/>
            <person name="Young S."/>
            <person name="Zeng Q."/>
            <person name="Gargeya S."/>
            <person name="Fitzgerald M."/>
            <person name="Haas B."/>
            <person name="Abouelleil A."/>
            <person name="Allen A.W."/>
            <person name="Alvarado L."/>
            <person name="Arachchi H.M."/>
            <person name="Berlin A.M."/>
            <person name="Chapman S.B."/>
            <person name="Gainer-Dewar J."/>
            <person name="Goldberg J."/>
            <person name="Griggs A."/>
            <person name="Gujja S."/>
            <person name="Hansen M."/>
            <person name="Howarth C."/>
            <person name="Imamovic A."/>
            <person name="Ireland A."/>
            <person name="Larimer J."/>
            <person name="McCowan C."/>
            <person name="Murphy C."/>
            <person name="Pearson M."/>
            <person name="Poon T.W."/>
            <person name="Priest M."/>
            <person name="Roberts A."/>
            <person name="Saif S."/>
            <person name="Shea T."/>
            <person name="Sisk P."/>
            <person name="Sykes S."/>
            <person name="Wortman J."/>
            <person name="Nusbaum C."/>
            <person name="Birren B."/>
        </authorList>
    </citation>
    <scope>NUCLEOTIDE SEQUENCE [LARGE SCALE GENOMIC DNA]</scope>
    <source>
        <strain evidence="5">B84634 / Timone 84634 / DSM 17679 / JCM 13223</strain>
    </source>
</reference>
<dbReference type="STRING" id="1121098.HMPREF1534_02798"/>
<feature type="domain" description="Purple acid phosphatase N-terminal" evidence="3">
    <location>
        <begin position="35"/>
        <end position="110"/>
    </location>
</feature>
<dbReference type="EMBL" id="AQHY01000030">
    <property type="protein sequence ID" value="EOA53677.1"/>
    <property type="molecule type" value="Genomic_DNA"/>
</dbReference>
<evidence type="ECO:0000313" key="5">
    <source>
        <dbReference type="Proteomes" id="UP000017831"/>
    </source>
</evidence>
<keyword evidence="1" id="KW-0732">Signal</keyword>
<dbReference type="InterPro" id="IPR008963">
    <property type="entry name" value="Purple_acid_Pase-like_N"/>
</dbReference>
<dbReference type="GeneID" id="60061307"/>
<organism evidence="4 5">
    <name type="scientific">Phocaeicola massiliensis B84634 = Timone 84634 = DSM 17679 = JCM 13223</name>
    <dbReference type="NCBI Taxonomy" id="1121098"/>
    <lineage>
        <taxon>Bacteria</taxon>
        <taxon>Pseudomonadati</taxon>
        <taxon>Bacteroidota</taxon>
        <taxon>Bacteroidia</taxon>
        <taxon>Bacteroidales</taxon>
        <taxon>Bacteroidaceae</taxon>
        <taxon>Phocaeicola</taxon>
    </lineage>
</organism>
<sequence>MEKVKRFLISILLICFGAVVIFAQERVEIKYGPYLQNLKETETTIVWVSNKPSIGWVELAPDDGSNFYQKERSRYFDSKNGVKNTSLIHSVKISDLKPGTTYRYRVYSQEILDHQGVEVIYGRIAATDVWSKKPLCFTTNDRDKKEISFTVLNDIHGRTNDISELLNAVNYEENDMVIYNGDMVSQSKSEEQVFNSFMNKSIELFAQEKPMYYARGNHETRGVFATSFQNYFSVKEPHLYFTLRQGPAFFIFLDTGEDKPDSDIEYSGITDYDNYRTEQAKWLEQVIESDEFKQASYKIVIGHMPPVEWQGDIWHGPTEVLEKFIPILNKGKIDVMISGHYHINKPGYYYYEPSEKVHFPVLVNESVTALKGKIDRNSLKLQVVDKQKNILFEKTCLAK</sequence>
<dbReference type="PANTHER" id="PTHR22953">
    <property type="entry name" value="ACID PHOSPHATASE RELATED"/>
    <property type="match status" value="1"/>
</dbReference>